<name>A0ACC1L9C7_9FUNG</name>
<evidence type="ECO:0000313" key="2">
    <source>
        <dbReference type="Proteomes" id="UP001140087"/>
    </source>
</evidence>
<evidence type="ECO:0000313" key="1">
    <source>
        <dbReference type="EMBL" id="KAJ2803477.1"/>
    </source>
</evidence>
<reference evidence="1" key="1">
    <citation type="submission" date="2022-07" db="EMBL/GenBank/DDBJ databases">
        <title>Phylogenomic reconstructions and comparative analyses of Kickxellomycotina fungi.</title>
        <authorList>
            <person name="Reynolds N.K."/>
            <person name="Stajich J.E."/>
            <person name="Barry K."/>
            <person name="Grigoriev I.V."/>
            <person name="Crous P."/>
            <person name="Smith M.E."/>
        </authorList>
    </citation>
    <scope>NUCLEOTIDE SEQUENCE</scope>
    <source>
        <strain evidence="1">BCRC 34780</strain>
    </source>
</reference>
<proteinExistence type="predicted"/>
<keyword evidence="2" id="KW-1185">Reference proteome</keyword>
<accession>A0ACC1L9C7</accession>
<comment type="caution">
    <text evidence="1">The sequence shown here is derived from an EMBL/GenBank/DDBJ whole genome shotgun (WGS) entry which is preliminary data.</text>
</comment>
<gene>
    <name evidence="1" type="ORF">H4R21_002022</name>
</gene>
<organism evidence="1 2">
    <name type="scientific">Coemansia helicoidea</name>
    <dbReference type="NCBI Taxonomy" id="1286919"/>
    <lineage>
        <taxon>Eukaryota</taxon>
        <taxon>Fungi</taxon>
        <taxon>Fungi incertae sedis</taxon>
        <taxon>Zoopagomycota</taxon>
        <taxon>Kickxellomycotina</taxon>
        <taxon>Kickxellomycetes</taxon>
        <taxon>Kickxellales</taxon>
        <taxon>Kickxellaceae</taxon>
        <taxon>Coemansia</taxon>
    </lineage>
</organism>
<dbReference type="Proteomes" id="UP001140087">
    <property type="component" value="Unassembled WGS sequence"/>
</dbReference>
<protein>
    <submittedName>
        <fullName evidence="1">Uncharacterized protein</fullName>
    </submittedName>
</protein>
<sequence>MTEYKLFTVDSFASERFRGNPAGVVLAPSAQPIADATMQSIASELNLSETAFVTPLESQGEDEFRTAGRFSLRWFTRTVEVKVCGHATLAAARVLIDEVQNQNEELRFETLSGVLSVRVADNGKLAMTFPADIPEPVAVDDDVRLLVESVVGRYSAEVEVKVSPAVRYMVVHDPTLTSADLASLAPCIAPDALAAGARVDLVGIIVTAAGGGYDFTSRFFAPWCGIPEDPVTGSAHTVLAPFWADKLGKTTFKAKQLSKRGGELDVELAHDGSVVIRPEPARGATQAAATTSPDRPTYIGIHARDANTQILYVSSGCRQGVGFTPEYVMRHRATDFIADDYDSSDYARVYETKTSLNPLTQEEEDDDEANAYAMYINIKTASGTPVLTRVTSFKCDNCVIYIGMAFPEVAPSQRHELEVQMLDGAMKRKNITRERESHVDARRTQANDPNVRVPLYYAQSKQVKAAFVLETPEVSSHRVGRRLVGPLVAFVTGSVSRLIDADTSDLHQAPFMRLVAPEDLLHVGRFFDRLTATTDVLFETFSLLSRPPVVEGDVAVGENENTRVVVECLGTAVQDGVALLLRKLRTEPPPKRNSMGNYIHSRVHEVSDEAGYISLSELISSDPDSSDVPVAWAQLR</sequence>
<dbReference type="EMBL" id="JANBUN010000474">
    <property type="protein sequence ID" value="KAJ2803477.1"/>
    <property type="molecule type" value="Genomic_DNA"/>
</dbReference>